<feature type="region of interest" description="Disordered" evidence="8">
    <location>
        <begin position="1"/>
        <end position="37"/>
    </location>
</feature>
<keyword evidence="3" id="KW-0677">Repeat</keyword>
<feature type="compositionally biased region" description="Basic and acidic residues" evidence="8">
    <location>
        <begin position="1"/>
        <end position="10"/>
    </location>
</feature>
<dbReference type="PROSITE" id="PS50157">
    <property type="entry name" value="ZINC_FINGER_C2H2_2"/>
    <property type="match status" value="4"/>
</dbReference>
<dbReference type="InterPro" id="IPR050331">
    <property type="entry name" value="Zinc_finger"/>
</dbReference>
<evidence type="ECO:0000256" key="1">
    <source>
        <dbReference type="ARBA" id="ARBA00004123"/>
    </source>
</evidence>
<dbReference type="Pfam" id="PF00096">
    <property type="entry name" value="zf-C2H2"/>
    <property type="match status" value="4"/>
</dbReference>
<feature type="compositionally biased region" description="Polar residues" evidence="8">
    <location>
        <begin position="424"/>
        <end position="436"/>
    </location>
</feature>
<feature type="domain" description="C2H2-type" evidence="9">
    <location>
        <begin position="195"/>
        <end position="222"/>
    </location>
</feature>
<dbReference type="Proteomes" id="UP001235939">
    <property type="component" value="Chromosome 17"/>
</dbReference>
<reference evidence="10 11" key="1">
    <citation type="submission" date="2022-01" db="EMBL/GenBank/DDBJ databases">
        <title>A chromosomal length assembly of Cordylochernes scorpioides.</title>
        <authorList>
            <person name="Zeh D."/>
            <person name="Zeh J."/>
        </authorList>
    </citation>
    <scope>NUCLEOTIDE SEQUENCE [LARGE SCALE GENOMIC DNA]</scope>
    <source>
        <strain evidence="10">IN4F17</strain>
        <tissue evidence="10">Whole Body</tissue>
    </source>
</reference>
<evidence type="ECO:0000256" key="8">
    <source>
        <dbReference type="SAM" id="MobiDB-lite"/>
    </source>
</evidence>
<dbReference type="SMART" id="SM00355">
    <property type="entry name" value="ZnF_C2H2"/>
    <property type="match status" value="4"/>
</dbReference>
<evidence type="ECO:0000256" key="3">
    <source>
        <dbReference type="ARBA" id="ARBA00022737"/>
    </source>
</evidence>
<evidence type="ECO:0000256" key="6">
    <source>
        <dbReference type="ARBA" id="ARBA00023242"/>
    </source>
</evidence>
<feature type="region of interest" description="Disordered" evidence="8">
    <location>
        <begin position="70"/>
        <end position="108"/>
    </location>
</feature>
<keyword evidence="5" id="KW-0862">Zinc</keyword>
<evidence type="ECO:0000256" key="4">
    <source>
        <dbReference type="ARBA" id="ARBA00022771"/>
    </source>
</evidence>
<accession>A0ABY6LCM9</accession>
<evidence type="ECO:0000313" key="10">
    <source>
        <dbReference type="EMBL" id="UYV78921.1"/>
    </source>
</evidence>
<feature type="compositionally biased region" description="Basic and acidic residues" evidence="8">
    <location>
        <begin position="407"/>
        <end position="422"/>
    </location>
</feature>
<gene>
    <name evidence="10" type="ORF">LAZ67_17000272</name>
</gene>
<keyword evidence="2" id="KW-0479">Metal-binding</keyword>
<feature type="region of interest" description="Disordered" evidence="8">
    <location>
        <begin position="372"/>
        <end position="447"/>
    </location>
</feature>
<feature type="compositionally biased region" description="Low complexity" evidence="8">
    <location>
        <begin position="71"/>
        <end position="81"/>
    </location>
</feature>
<feature type="region of interest" description="Disordered" evidence="8">
    <location>
        <begin position="239"/>
        <end position="261"/>
    </location>
</feature>
<evidence type="ECO:0000256" key="7">
    <source>
        <dbReference type="PROSITE-ProRule" id="PRU00042"/>
    </source>
</evidence>
<dbReference type="Gene3D" id="3.30.160.60">
    <property type="entry name" value="Classic Zinc Finger"/>
    <property type="match status" value="5"/>
</dbReference>
<feature type="compositionally biased region" description="Polar residues" evidence="8">
    <location>
        <begin position="372"/>
        <end position="397"/>
    </location>
</feature>
<keyword evidence="11" id="KW-1185">Reference proteome</keyword>
<comment type="subcellular location">
    <subcellularLocation>
        <location evidence="1">Nucleus</location>
    </subcellularLocation>
</comment>
<sequence>MKDEPSEGEKGQAQNGRYHLKKEEENHTNGINGTQKSIIPEHLSNGISGAPKLYDMCSRLGIELSYPIIARSPTSPDSRTSTVDENSNDNEKASSTSKGGKKDGPNRDKKFKCSDCNMSFGYKHVLQNHQRIHTGEKPFQCPVCQKRFTRDHHLKTHMRLHTGEKPYVCPECKKEFVQVANLRRHIRTHTGEKPYECSICPSRFSDSNQLKAHNLIHKGEKPFSCNRCSGRFRRRHHLNHHKCPNDEANQGKPRRGRKPKAYDSLTVPDVYYSTTPEPPTQIPTMDPILTLPARIGTFFPPLLSNTNRLSPNHLFQPMPNTSIPIEIRTHLELKPNKNRRKQAQTNRILTPAQREIFTREMDTMQTQALDMTIGSKSSGPAPSYTTVNGVLDLSSNRSDSEAEDEDYSRRSYDSSGGEDEKLIITSSPVHHSSFYGTSGYDGKTISP</sequence>
<dbReference type="InterPro" id="IPR036236">
    <property type="entry name" value="Znf_C2H2_sf"/>
</dbReference>
<dbReference type="SUPFAM" id="SSF57667">
    <property type="entry name" value="beta-beta-alpha zinc fingers"/>
    <property type="match status" value="3"/>
</dbReference>
<name>A0ABY6LCM9_9ARAC</name>
<evidence type="ECO:0000259" key="9">
    <source>
        <dbReference type="PROSITE" id="PS50157"/>
    </source>
</evidence>
<evidence type="ECO:0000313" key="11">
    <source>
        <dbReference type="Proteomes" id="UP001235939"/>
    </source>
</evidence>
<dbReference type="InterPro" id="IPR013087">
    <property type="entry name" value="Znf_C2H2_type"/>
</dbReference>
<evidence type="ECO:0000256" key="2">
    <source>
        <dbReference type="ARBA" id="ARBA00022723"/>
    </source>
</evidence>
<feature type="domain" description="C2H2-type" evidence="9">
    <location>
        <begin position="139"/>
        <end position="166"/>
    </location>
</feature>
<keyword evidence="6" id="KW-0539">Nucleus</keyword>
<protein>
    <submittedName>
        <fullName evidence="10">BCL6</fullName>
    </submittedName>
</protein>
<dbReference type="PROSITE" id="PS00028">
    <property type="entry name" value="ZINC_FINGER_C2H2_1"/>
    <property type="match status" value="4"/>
</dbReference>
<feature type="domain" description="C2H2-type" evidence="9">
    <location>
        <begin position="111"/>
        <end position="138"/>
    </location>
</feature>
<organism evidence="10 11">
    <name type="scientific">Cordylochernes scorpioides</name>
    <dbReference type="NCBI Taxonomy" id="51811"/>
    <lineage>
        <taxon>Eukaryota</taxon>
        <taxon>Metazoa</taxon>
        <taxon>Ecdysozoa</taxon>
        <taxon>Arthropoda</taxon>
        <taxon>Chelicerata</taxon>
        <taxon>Arachnida</taxon>
        <taxon>Pseudoscorpiones</taxon>
        <taxon>Cheliferoidea</taxon>
        <taxon>Chernetidae</taxon>
        <taxon>Cordylochernes</taxon>
    </lineage>
</organism>
<proteinExistence type="predicted"/>
<feature type="compositionally biased region" description="Polar residues" evidence="8">
    <location>
        <begin position="28"/>
        <end position="37"/>
    </location>
</feature>
<dbReference type="PANTHER" id="PTHR16515">
    <property type="entry name" value="PR DOMAIN ZINC FINGER PROTEIN"/>
    <property type="match status" value="1"/>
</dbReference>
<keyword evidence="4 7" id="KW-0863">Zinc-finger</keyword>
<dbReference type="PANTHER" id="PTHR16515:SF49">
    <property type="entry name" value="GASTRULA ZINC FINGER PROTEIN XLCGF49.1-LIKE-RELATED"/>
    <property type="match status" value="1"/>
</dbReference>
<feature type="domain" description="C2H2-type" evidence="9">
    <location>
        <begin position="167"/>
        <end position="194"/>
    </location>
</feature>
<dbReference type="EMBL" id="CP092879">
    <property type="protein sequence ID" value="UYV78921.1"/>
    <property type="molecule type" value="Genomic_DNA"/>
</dbReference>
<evidence type="ECO:0000256" key="5">
    <source>
        <dbReference type="ARBA" id="ARBA00022833"/>
    </source>
</evidence>